<protein>
    <submittedName>
        <fullName evidence="1">Uncharacterized protein</fullName>
    </submittedName>
</protein>
<dbReference type="Proteomes" id="UP000688137">
    <property type="component" value="Unassembled WGS sequence"/>
</dbReference>
<organism evidence="1 2">
    <name type="scientific">Paramecium primaurelia</name>
    <dbReference type="NCBI Taxonomy" id="5886"/>
    <lineage>
        <taxon>Eukaryota</taxon>
        <taxon>Sar</taxon>
        <taxon>Alveolata</taxon>
        <taxon>Ciliophora</taxon>
        <taxon>Intramacronucleata</taxon>
        <taxon>Oligohymenophorea</taxon>
        <taxon>Peniculida</taxon>
        <taxon>Parameciidae</taxon>
        <taxon>Paramecium</taxon>
    </lineage>
</organism>
<accession>A0A8S1LCA7</accession>
<name>A0A8S1LCA7_PARPR</name>
<evidence type="ECO:0000313" key="2">
    <source>
        <dbReference type="Proteomes" id="UP000688137"/>
    </source>
</evidence>
<dbReference type="OMA" id="LACHLNN"/>
<dbReference type="EMBL" id="CAJJDM010000033">
    <property type="protein sequence ID" value="CAD8063113.1"/>
    <property type="molecule type" value="Genomic_DNA"/>
</dbReference>
<reference evidence="1" key="1">
    <citation type="submission" date="2021-01" db="EMBL/GenBank/DDBJ databases">
        <authorList>
            <consortium name="Genoscope - CEA"/>
            <person name="William W."/>
        </authorList>
    </citation>
    <scope>NUCLEOTIDE SEQUENCE</scope>
</reference>
<keyword evidence="2" id="KW-1185">Reference proteome</keyword>
<comment type="caution">
    <text evidence="1">The sequence shown here is derived from an EMBL/GenBank/DDBJ whole genome shotgun (WGS) entry which is preliminary data.</text>
</comment>
<dbReference type="AlphaFoldDB" id="A0A8S1LCA7"/>
<evidence type="ECO:0000313" key="1">
    <source>
        <dbReference type="EMBL" id="CAD8063113.1"/>
    </source>
</evidence>
<gene>
    <name evidence="1" type="ORF">PPRIM_AZ9-3.1.T0340156</name>
</gene>
<sequence>MYFNNEIQQERNKYIFLMNVVSALLDLNISNNCRLTGLVFTRLAYNYSKVMPSEQEKIKKIYFSQALELGSQFNQGLIEGQVKLQQFEQNTVINYIDELRQYIDQEVQEQQLKFILACHLNNVIDALKIEEFFRKYIIQEEARFQKQPYFEVIHSLSLTQLLIYIDAKIRTILYNQQ</sequence>
<proteinExistence type="predicted"/>